<reference evidence="3 5" key="1">
    <citation type="journal article" date="2014" name="BMC Genomics">
        <title>Genome sequence of Anopheles sinensis provides insight into genetics basis of mosquito competence for malaria parasites.</title>
        <authorList>
            <person name="Zhou D."/>
            <person name="Zhang D."/>
            <person name="Ding G."/>
            <person name="Shi L."/>
            <person name="Hou Q."/>
            <person name="Ye Y."/>
            <person name="Xu Y."/>
            <person name="Zhou H."/>
            <person name="Xiong C."/>
            <person name="Li S."/>
            <person name="Yu J."/>
            <person name="Hong S."/>
            <person name="Yu X."/>
            <person name="Zou P."/>
            <person name="Chen C."/>
            <person name="Chang X."/>
            <person name="Wang W."/>
            <person name="Lv Y."/>
            <person name="Sun Y."/>
            <person name="Ma L."/>
            <person name="Shen B."/>
            <person name="Zhu C."/>
        </authorList>
    </citation>
    <scope>NUCLEOTIDE SEQUENCE [LARGE SCALE GENOMIC DNA]</scope>
</reference>
<evidence type="ECO:0000313" key="4">
    <source>
        <dbReference type="EnsemblMetazoa" id="ASIC016060-PA"/>
    </source>
</evidence>
<dbReference type="EMBL" id="ATLV01022902">
    <property type="status" value="NOT_ANNOTATED_CDS"/>
    <property type="molecule type" value="Genomic_DNA"/>
</dbReference>
<accession>A0A084WCZ4</accession>
<feature type="compositionally biased region" description="Acidic residues" evidence="2">
    <location>
        <begin position="14"/>
        <end position="35"/>
    </location>
</feature>
<feature type="region of interest" description="Disordered" evidence="2">
    <location>
        <begin position="1"/>
        <end position="92"/>
    </location>
</feature>
<keyword evidence="1" id="KW-0175">Coiled coil</keyword>
<dbReference type="EMBL" id="KE525337">
    <property type="protein sequence ID" value="KFB48088.1"/>
    <property type="molecule type" value="Genomic_DNA"/>
</dbReference>
<proteinExistence type="predicted"/>
<dbReference type="AlphaFoldDB" id="A0A084WCZ4"/>
<dbReference type="VEuPathDB" id="VectorBase:ASIC016060"/>
<evidence type="ECO:0000313" key="5">
    <source>
        <dbReference type="Proteomes" id="UP000030765"/>
    </source>
</evidence>
<evidence type="ECO:0000256" key="2">
    <source>
        <dbReference type="SAM" id="MobiDB-lite"/>
    </source>
</evidence>
<feature type="coiled-coil region" evidence="1">
    <location>
        <begin position="114"/>
        <end position="166"/>
    </location>
</feature>
<evidence type="ECO:0000313" key="3">
    <source>
        <dbReference type="EMBL" id="KFB48088.1"/>
    </source>
</evidence>
<feature type="compositionally biased region" description="Acidic residues" evidence="2">
    <location>
        <begin position="45"/>
        <end position="54"/>
    </location>
</feature>
<organism evidence="3">
    <name type="scientific">Anopheles sinensis</name>
    <name type="common">Mosquito</name>
    <dbReference type="NCBI Taxonomy" id="74873"/>
    <lineage>
        <taxon>Eukaryota</taxon>
        <taxon>Metazoa</taxon>
        <taxon>Ecdysozoa</taxon>
        <taxon>Arthropoda</taxon>
        <taxon>Hexapoda</taxon>
        <taxon>Insecta</taxon>
        <taxon>Pterygota</taxon>
        <taxon>Neoptera</taxon>
        <taxon>Endopterygota</taxon>
        <taxon>Diptera</taxon>
        <taxon>Nematocera</taxon>
        <taxon>Culicoidea</taxon>
        <taxon>Culicidae</taxon>
        <taxon>Anophelinae</taxon>
        <taxon>Anopheles</taxon>
    </lineage>
</organism>
<gene>
    <name evidence="3" type="ORF">ZHAS_00016060</name>
</gene>
<dbReference type="Proteomes" id="UP000030765">
    <property type="component" value="Unassembled WGS sequence"/>
</dbReference>
<feature type="compositionally biased region" description="Acidic residues" evidence="2">
    <location>
        <begin position="64"/>
        <end position="74"/>
    </location>
</feature>
<name>A0A084WCZ4_ANOSI</name>
<reference evidence="4" key="2">
    <citation type="submission" date="2020-05" db="UniProtKB">
        <authorList>
            <consortium name="EnsemblMetazoa"/>
        </authorList>
    </citation>
    <scope>IDENTIFICATION</scope>
</reference>
<keyword evidence="5" id="KW-1185">Reference proteome</keyword>
<dbReference type="EnsemblMetazoa" id="ASIC016060-RA">
    <property type="protein sequence ID" value="ASIC016060-PA"/>
    <property type="gene ID" value="ASIC016060"/>
</dbReference>
<sequence>MASAKILQRAETAMEIDEDFLSSDEDDEGVIDEDSENCRENAYAEGEESENEAVEETKSNAAEQEPESISEQQDDERKANASYLDSTEDDQTEVEEYIQLKRKIGELSEVEGQLVACRSSYDSLKAELQELQNNRESLRQEMFKQSEEHRAEVNRLKDELKKMANGLPMMGLVKKSV</sequence>
<evidence type="ECO:0000256" key="1">
    <source>
        <dbReference type="SAM" id="Coils"/>
    </source>
</evidence>
<protein>
    <submittedName>
        <fullName evidence="3 4">Semaphorin-5B-like protein</fullName>
    </submittedName>
</protein>